<sequence>MTIRIWHQSYTDLTALPGYAQMLAEHAARICGPDVDVVLHGVDPGTYPKGFMAVDVGGFEMVRTLIDQQIVRNCMRAEEQGFDAVAISCFVDPGLDLARSLVDIPVVSSCQTSLLVSATMGTRFGMIGLDRNMADILTGLVDRYGFRDKVVRIASPEPPLRENELDAAFADPAHILDRLTQEIAKLIAEGADVIIPAEGVLNTLLVHGGVQRVQDVPVLDSYGALLSYALMLVQLQETSGLRAGRTGHYARPPAGLVRHVQRVSAQGWDT</sequence>
<dbReference type="RefSeq" id="WP_058929194.1">
    <property type="nucleotide sequence ID" value="NZ_CP013747.1"/>
</dbReference>
<dbReference type="KEGG" id="psul:AU252_01360"/>
<dbReference type="Proteomes" id="UP000065151">
    <property type="component" value="Chromosome"/>
</dbReference>
<dbReference type="AlphaFoldDB" id="A0A0U3QEM6"/>
<evidence type="ECO:0000256" key="1">
    <source>
        <dbReference type="ARBA" id="ARBA00038414"/>
    </source>
</evidence>
<comment type="similarity">
    <text evidence="1">Belongs to the HyuE racemase family.</text>
</comment>
<evidence type="ECO:0000313" key="2">
    <source>
        <dbReference type="EMBL" id="ALV39979.1"/>
    </source>
</evidence>
<dbReference type="InterPro" id="IPR015942">
    <property type="entry name" value="Asp/Glu/hydantoin_racemase"/>
</dbReference>
<dbReference type="PANTHER" id="PTHR28047">
    <property type="entry name" value="PROTEIN DCG1"/>
    <property type="match status" value="1"/>
</dbReference>
<accession>A0A0U3QEM6</accession>
<protein>
    <recommendedName>
        <fullName evidence="4">Hydantoin racemase</fullName>
    </recommendedName>
</protein>
<organism evidence="2">
    <name type="scientific">Pseudarthrobacter sulfonivorans</name>
    <dbReference type="NCBI Taxonomy" id="121292"/>
    <lineage>
        <taxon>Bacteria</taxon>
        <taxon>Bacillati</taxon>
        <taxon>Actinomycetota</taxon>
        <taxon>Actinomycetes</taxon>
        <taxon>Micrococcales</taxon>
        <taxon>Micrococcaceae</taxon>
        <taxon>Pseudarthrobacter</taxon>
    </lineage>
</organism>
<dbReference type="InterPro" id="IPR052186">
    <property type="entry name" value="Hydantoin_racemase-like"/>
</dbReference>
<dbReference type="GO" id="GO:0047661">
    <property type="term" value="F:amino-acid racemase activity"/>
    <property type="evidence" value="ECO:0007669"/>
    <property type="project" value="InterPro"/>
</dbReference>
<dbReference type="PANTHER" id="PTHR28047:SF5">
    <property type="entry name" value="PROTEIN DCG1"/>
    <property type="match status" value="1"/>
</dbReference>
<dbReference type="Gene3D" id="3.40.50.12500">
    <property type="match status" value="1"/>
</dbReference>
<name>A0A0U3QEM6_9MICC</name>
<proteinExistence type="inferred from homology"/>
<dbReference type="STRING" id="121292.AU252_01360"/>
<evidence type="ECO:0000313" key="3">
    <source>
        <dbReference type="Proteomes" id="UP000065151"/>
    </source>
</evidence>
<evidence type="ECO:0008006" key="4">
    <source>
        <dbReference type="Google" id="ProtNLM"/>
    </source>
</evidence>
<gene>
    <name evidence="2" type="ORF">AU252_01360</name>
</gene>
<dbReference type="EMBL" id="CP013747">
    <property type="protein sequence ID" value="ALV39979.1"/>
    <property type="molecule type" value="Genomic_DNA"/>
</dbReference>
<dbReference type="Pfam" id="PF01177">
    <property type="entry name" value="Asp_Glu_race"/>
    <property type="match status" value="1"/>
</dbReference>
<dbReference type="InterPro" id="IPR053714">
    <property type="entry name" value="Iso_Racemase_Enz_sf"/>
</dbReference>
<reference evidence="2 3" key="1">
    <citation type="submission" date="2015-12" db="EMBL/GenBank/DDBJ databases">
        <authorList>
            <person name="Shamseldin A."/>
            <person name="Moawad H."/>
            <person name="Abd El-Rahim W.M."/>
            <person name="Sadowsky M.J."/>
        </authorList>
    </citation>
    <scope>NUCLEOTIDE SEQUENCE [LARGE SCALE GENOMIC DNA]</scope>
    <source>
        <strain evidence="2 3">Ar51</strain>
    </source>
</reference>